<dbReference type="AlphaFoldDB" id="A0A815EBS7"/>
<dbReference type="PANTHER" id="PTHR46590:SF1">
    <property type="entry name" value="PHOSPHATIDYLINOSITOL TRANSFER PROTEIN CSR1"/>
    <property type="match status" value="1"/>
</dbReference>
<dbReference type="SUPFAM" id="SSF46938">
    <property type="entry name" value="CRAL/TRIO N-terminal domain"/>
    <property type="match status" value="1"/>
</dbReference>
<dbReference type="SMART" id="SM01100">
    <property type="entry name" value="CRAL_TRIO_N"/>
    <property type="match status" value="1"/>
</dbReference>
<name>A0A815EBS7_ADIRI</name>
<comment type="caution">
    <text evidence="2">The sequence shown here is derived from an EMBL/GenBank/DDBJ whole genome shotgun (WGS) entry which is preliminary data.</text>
</comment>
<dbReference type="InterPro" id="IPR036273">
    <property type="entry name" value="CRAL/TRIO_N_dom_sf"/>
</dbReference>
<dbReference type="PROSITE" id="PS50191">
    <property type="entry name" value="CRAL_TRIO"/>
    <property type="match status" value="1"/>
</dbReference>
<organism evidence="2 3">
    <name type="scientific">Adineta ricciae</name>
    <name type="common">Rotifer</name>
    <dbReference type="NCBI Taxonomy" id="249248"/>
    <lineage>
        <taxon>Eukaryota</taxon>
        <taxon>Metazoa</taxon>
        <taxon>Spiralia</taxon>
        <taxon>Gnathifera</taxon>
        <taxon>Rotifera</taxon>
        <taxon>Eurotatoria</taxon>
        <taxon>Bdelloidea</taxon>
        <taxon>Adinetida</taxon>
        <taxon>Adinetidae</taxon>
        <taxon>Adineta</taxon>
    </lineage>
</organism>
<gene>
    <name evidence="2" type="ORF">XAT740_LOCUS29477</name>
</gene>
<dbReference type="EMBL" id="CAJNOR010002570">
    <property type="protein sequence ID" value="CAF1312788.1"/>
    <property type="molecule type" value="Genomic_DNA"/>
</dbReference>
<reference evidence="2" key="1">
    <citation type="submission" date="2021-02" db="EMBL/GenBank/DDBJ databases">
        <authorList>
            <person name="Nowell W R."/>
        </authorList>
    </citation>
    <scope>NUCLEOTIDE SEQUENCE</scope>
</reference>
<dbReference type="Gene3D" id="3.40.525.10">
    <property type="entry name" value="CRAL-TRIO lipid binding domain"/>
    <property type="match status" value="1"/>
</dbReference>
<dbReference type="InterPro" id="IPR001251">
    <property type="entry name" value="CRAL-TRIO_dom"/>
</dbReference>
<evidence type="ECO:0000313" key="3">
    <source>
        <dbReference type="Proteomes" id="UP000663828"/>
    </source>
</evidence>
<protein>
    <recommendedName>
        <fullName evidence="1">CRAL-TRIO domain-containing protein</fullName>
    </recommendedName>
</protein>
<dbReference type="Proteomes" id="UP000663828">
    <property type="component" value="Unassembled WGS sequence"/>
</dbReference>
<dbReference type="InterPro" id="IPR036865">
    <property type="entry name" value="CRAL-TRIO_dom_sf"/>
</dbReference>
<dbReference type="SUPFAM" id="SSF52087">
    <property type="entry name" value="CRAL/TRIO domain"/>
    <property type="match status" value="1"/>
</dbReference>
<dbReference type="Pfam" id="PF00650">
    <property type="entry name" value="CRAL_TRIO"/>
    <property type="match status" value="1"/>
</dbReference>
<dbReference type="InterPro" id="IPR011074">
    <property type="entry name" value="CRAL/TRIO_N_dom"/>
</dbReference>
<sequence>MKISIFLTKIIKDNLNQTQYEALKKCWIVLTDAICEENSKPIHEIVGSNEGDALFHSIGYDNPDVLILRWLRARKWDIDAAVQQLMETLKWRKESTVDNLLLKGENELNLDEIQTNKSYYMGYDKAGRPISYIHVREHIKDQFPIEQTEKFGIFSVEIGRKLLKEPIETGTVVIDMSGFGMNNMDYNLVKYFLHLLENFYPESLGLALIIHSPLIFYSCWTVIKHWLDPVIQNKIHFLRNNQDLLEFIHPSNIPKCLQGNHPDFQYIPPSNEEKTMQKAFYADKQGRKIARANHRRAARDYLNITLRWANGDENLIEERKQATRDLRDTFERFVPYIHNQTCYHRIGMIDEPIFNIAYQNLCERNQLNIVQF</sequence>
<dbReference type="PANTHER" id="PTHR46590">
    <property type="entry name" value="PHOSPHATIDYLINOSITOL TRANSFER PROTEIN CSR1-RELATED"/>
    <property type="match status" value="1"/>
</dbReference>
<dbReference type="CDD" id="cd00170">
    <property type="entry name" value="SEC14"/>
    <property type="match status" value="1"/>
</dbReference>
<evidence type="ECO:0000259" key="1">
    <source>
        <dbReference type="PROSITE" id="PS50191"/>
    </source>
</evidence>
<dbReference type="Pfam" id="PF03765">
    <property type="entry name" value="CRAL_TRIO_N"/>
    <property type="match status" value="1"/>
</dbReference>
<proteinExistence type="predicted"/>
<dbReference type="SMART" id="SM00516">
    <property type="entry name" value="SEC14"/>
    <property type="match status" value="1"/>
</dbReference>
<feature type="domain" description="CRAL-TRIO" evidence="1">
    <location>
        <begin position="120"/>
        <end position="265"/>
    </location>
</feature>
<keyword evidence="3" id="KW-1185">Reference proteome</keyword>
<accession>A0A815EBS7</accession>
<evidence type="ECO:0000313" key="2">
    <source>
        <dbReference type="EMBL" id="CAF1312788.1"/>
    </source>
</evidence>
<dbReference type="InterPro" id="IPR052432">
    <property type="entry name" value="PITP/CRAL-TRIO"/>
</dbReference>